<organism evidence="1 2">
    <name type="scientific">Paenibacillus odorifer</name>
    <dbReference type="NCBI Taxonomy" id="189426"/>
    <lineage>
        <taxon>Bacteria</taxon>
        <taxon>Bacillati</taxon>
        <taxon>Bacillota</taxon>
        <taxon>Bacilli</taxon>
        <taxon>Bacillales</taxon>
        <taxon>Paenibacillaceae</taxon>
        <taxon>Paenibacillus</taxon>
    </lineage>
</organism>
<accession>A0AB36J6N2</accession>
<reference evidence="1 2" key="1">
    <citation type="submission" date="2016-10" db="EMBL/GenBank/DDBJ databases">
        <title>Paenibacillus species isolates.</title>
        <authorList>
            <person name="Beno S.M."/>
        </authorList>
    </citation>
    <scope>NUCLEOTIDE SEQUENCE [LARGE SCALE GENOMIC DNA]</scope>
    <source>
        <strain evidence="1 2">FSL H7-0918</strain>
    </source>
</reference>
<dbReference type="Proteomes" id="UP000187323">
    <property type="component" value="Unassembled WGS sequence"/>
</dbReference>
<comment type="caution">
    <text evidence="1">The sequence shown here is derived from an EMBL/GenBank/DDBJ whole genome shotgun (WGS) entry which is preliminary data.</text>
</comment>
<evidence type="ECO:0000313" key="2">
    <source>
        <dbReference type="Proteomes" id="UP000187323"/>
    </source>
</evidence>
<gene>
    <name evidence="1" type="ORF">BSK47_29105</name>
</gene>
<dbReference type="RefSeq" id="WP_076138601.1">
    <property type="nucleotide sequence ID" value="NZ_JARLKA010000017.1"/>
</dbReference>
<dbReference type="AlphaFoldDB" id="A0AB36J6N2"/>
<evidence type="ECO:0000313" key="1">
    <source>
        <dbReference type="EMBL" id="OME11439.1"/>
    </source>
</evidence>
<proteinExistence type="predicted"/>
<dbReference type="EMBL" id="MPTO01000039">
    <property type="protein sequence ID" value="OME11439.1"/>
    <property type="molecule type" value="Genomic_DNA"/>
</dbReference>
<name>A0AB36J6N2_9BACL</name>
<protein>
    <submittedName>
        <fullName evidence="1">Uncharacterized protein</fullName>
    </submittedName>
</protein>
<sequence length="111" mass="13213">MGDKQNTHSEYFFLKDTTHDESKEVDLSKINWFKEMITFDTLREAEHWVYNGDAYNKIGTEFDGYMTGDPKLAFSLVFHLVRENRENQRFSNIFADEQLIDGKTLFMVWVE</sequence>